<evidence type="ECO:0000313" key="10">
    <source>
        <dbReference type="EMBL" id="KAG1538011.1"/>
    </source>
</evidence>
<dbReference type="InterPro" id="IPR045135">
    <property type="entry name" value="Rpn7_N"/>
</dbReference>
<dbReference type="Proteomes" id="UP000717996">
    <property type="component" value="Unassembled WGS sequence"/>
</dbReference>
<gene>
    <name evidence="10" type="ORF">G6F51_010028</name>
</gene>
<keyword evidence="7" id="KW-0175">Coiled coil</keyword>
<dbReference type="PROSITE" id="PS50250">
    <property type="entry name" value="PCI"/>
    <property type="match status" value="1"/>
</dbReference>
<dbReference type="GO" id="GO:0008180">
    <property type="term" value="C:COP9 signalosome"/>
    <property type="evidence" value="ECO:0007669"/>
    <property type="project" value="UniProtKB-KW"/>
</dbReference>
<comment type="similarity">
    <text evidence="3">Belongs to the CSN1 family.</text>
</comment>
<dbReference type="EMBL" id="JAANIT010001972">
    <property type="protein sequence ID" value="KAG1538011.1"/>
    <property type="molecule type" value="Genomic_DNA"/>
</dbReference>
<sequence>MSETRVELPDSFDFENYMSNYQGLGKISRCLYIAKKCNQVAIEAYRYAIKEIQENTFNIEKYKTTIKELNAHLIKKEQAPEPLDQNWIDNVRAIAKATADSLEADLKIAKSKLFKEEMRACYIRLGEHYYKCGDGPSAIRNFVRTRDYCTTNQHTIEMCFNTIKVYLDECNFTHVVQTYIARAESIPNTAHNASSTAKLKCYQALTLLGKTDSPKKYRSVAEAMIDIPFEASSFCSDTLSPNDIAIYGGLSALASFDRRELQTRLLNNANFKNFLGLEPSLYELIESFYRSKYTKCFEILNEYKQLLRLDMFMESSLDRLMQLVHEKAIVQYCTPYSNIDMRKMARAFNIDVDTLEDYLVDLIGKNEMMTARIDSHNKIVRTKKQDKRTQAFEQSFVAEASVIVGHRFANTAEDYEERELWEKAAEAHSKAAEHFEIALNDAADDETIKTLKLLTANHRRKSNDLNRKLERMKSVASQKDRQLSTHNNLKLMGSNGGLRNALPEKKNNKYSGHLVSRLSNKSEYLSSEDGLRRAGGIGESYALLSNDDDNDDTFNKFLETVDTLLQGLINPAVAFTSAPLNKNDIPVLNDTQTSDDEIDAQITNNNMMESFYIVPTPKEHENHRLVNLPKFKKIDDLRNITERTKEFYLTENEKLKRQISILTKRAKALEHSAEEGNTLKNSILQFRNNVHQQAKRIMQSHYEYSMRLSAVALSNGGANSINVNSIRYPSLLGAGTSGGDLVNRLKELEEENKQLKAQNEKQKKLANKYKEKWDMLKENAKKRRASTPIQKTTNEEK</sequence>
<comment type="subcellular location">
    <subcellularLocation>
        <location evidence="2">Cytoplasm</location>
    </subcellularLocation>
    <subcellularLocation>
        <location evidence="1">Nucleus</location>
    </subcellularLocation>
</comment>
<evidence type="ECO:0000256" key="6">
    <source>
        <dbReference type="ARBA" id="ARBA00023242"/>
    </source>
</evidence>
<feature type="coiled-coil region" evidence="7">
    <location>
        <begin position="738"/>
        <end position="772"/>
    </location>
</feature>
<feature type="domain" description="PCI" evidence="9">
    <location>
        <begin position="212"/>
        <end position="387"/>
    </location>
</feature>
<dbReference type="SUPFAM" id="SSF46785">
    <property type="entry name" value="Winged helix' DNA-binding domain"/>
    <property type="match status" value="1"/>
</dbReference>
<organism evidence="10 11">
    <name type="scientific">Rhizopus oryzae</name>
    <name type="common">Mucormycosis agent</name>
    <name type="synonym">Rhizopus arrhizus var. delemar</name>
    <dbReference type="NCBI Taxonomy" id="64495"/>
    <lineage>
        <taxon>Eukaryota</taxon>
        <taxon>Fungi</taxon>
        <taxon>Fungi incertae sedis</taxon>
        <taxon>Mucoromycota</taxon>
        <taxon>Mucoromycotina</taxon>
        <taxon>Mucoromycetes</taxon>
        <taxon>Mucorales</taxon>
        <taxon>Mucorineae</taxon>
        <taxon>Rhizopodaceae</taxon>
        <taxon>Rhizopus</taxon>
    </lineage>
</organism>
<protein>
    <recommendedName>
        <fullName evidence="9">PCI domain-containing protein</fullName>
    </recommendedName>
</protein>
<dbReference type="InterPro" id="IPR000717">
    <property type="entry name" value="PCI_dom"/>
</dbReference>
<evidence type="ECO:0000256" key="5">
    <source>
        <dbReference type="ARBA" id="ARBA00022790"/>
    </source>
</evidence>
<dbReference type="SMART" id="SM00088">
    <property type="entry name" value="PINT"/>
    <property type="match status" value="1"/>
</dbReference>
<dbReference type="Pfam" id="PF01399">
    <property type="entry name" value="PCI"/>
    <property type="match status" value="1"/>
</dbReference>
<evidence type="ECO:0000256" key="2">
    <source>
        <dbReference type="ARBA" id="ARBA00004496"/>
    </source>
</evidence>
<dbReference type="PANTHER" id="PTHR14145">
    <property type="entry name" value="26S PROTESOME SUBUNIT 6"/>
    <property type="match status" value="1"/>
</dbReference>
<evidence type="ECO:0000259" key="9">
    <source>
        <dbReference type="PROSITE" id="PS50250"/>
    </source>
</evidence>
<dbReference type="PANTHER" id="PTHR14145:SF2">
    <property type="entry name" value="COP9 SIGNALOSOME COMPLEX SUBUNIT 1"/>
    <property type="match status" value="1"/>
</dbReference>
<feature type="coiled-coil region" evidence="7">
    <location>
        <begin position="638"/>
        <end position="672"/>
    </location>
</feature>
<evidence type="ECO:0000256" key="8">
    <source>
        <dbReference type="SAM" id="MobiDB-lite"/>
    </source>
</evidence>
<dbReference type="OrthoDB" id="422427at2759"/>
<dbReference type="InterPro" id="IPR036390">
    <property type="entry name" value="WH_DNA-bd_sf"/>
</dbReference>
<dbReference type="InterPro" id="IPR019585">
    <property type="entry name" value="Rpn7/CSN1"/>
</dbReference>
<dbReference type="GO" id="GO:0005737">
    <property type="term" value="C:cytoplasm"/>
    <property type="evidence" value="ECO:0007669"/>
    <property type="project" value="UniProtKB-SubCell"/>
</dbReference>
<evidence type="ECO:0000256" key="3">
    <source>
        <dbReference type="ARBA" id="ARBA00008793"/>
    </source>
</evidence>
<keyword evidence="5" id="KW-0736">Signalosome</keyword>
<dbReference type="SUPFAM" id="SSF140361">
    <property type="entry name" value="MIT domain-like"/>
    <property type="match status" value="1"/>
</dbReference>
<accession>A0A9P6Y303</accession>
<keyword evidence="4" id="KW-0963">Cytoplasm</keyword>
<feature type="region of interest" description="Disordered" evidence="8">
    <location>
        <begin position="775"/>
        <end position="797"/>
    </location>
</feature>
<name>A0A9P6Y303_RHIOR</name>
<feature type="coiled-coil region" evidence="7">
    <location>
        <begin position="59"/>
        <end position="112"/>
    </location>
</feature>
<feature type="compositionally biased region" description="Polar residues" evidence="8">
    <location>
        <begin position="787"/>
        <end position="797"/>
    </location>
</feature>
<reference evidence="10" key="1">
    <citation type="journal article" date="2020" name="Microb. Genom.">
        <title>Genetic diversity of clinical and environmental Mucorales isolates obtained from an investigation of mucormycosis cases among solid organ transplant recipients.</title>
        <authorList>
            <person name="Nguyen M.H."/>
            <person name="Kaul D."/>
            <person name="Muto C."/>
            <person name="Cheng S.J."/>
            <person name="Richter R.A."/>
            <person name="Bruno V.M."/>
            <person name="Liu G."/>
            <person name="Beyhan S."/>
            <person name="Sundermann A.J."/>
            <person name="Mounaud S."/>
            <person name="Pasculle A.W."/>
            <person name="Nierman W.C."/>
            <person name="Driscoll E."/>
            <person name="Cumbie R."/>
            <person name="Clancy C.J."/>
            <person name="Dupont C.L."/>
        </authorList>
    </citation>
    <scope>NUCLEOTIDE SEQUENCE</scope>
    <source>
        <strain evidence="10">GL16</strain>
    </source>
</reference>
<dbReference type="Gene3D" id="1.25.40.570">
    <property type="match status" value="1"/>
</dbReference>
<proteinExistence type="inferred from homology"/>
<evidence type="ECO:0000256" key="7">
    <source>
        <dbReference type="SAM" id="Coils"/>
    </source>
</evidence>
<keyword evidence="6" id="KW-0539">Nucleus</keyword>
<evidence type="ECO:0000256" key="4">
    <source>
        <dbReference type="ARBA" id="ARBA00022490"/>
    </source>
</evidence>
<dbReference type="Gene3D" id="1.20.58.80">
    <property type="entry name" value="Phosphotransferase system, lactose/cellobiose-type IIA subunit"/>
    <property type="match status" value="1"/>
</dbReference>
<evidence type="ECO:0000313" key="11">
    <source>
        <dbReference type="Proteomes" id="UP000717996"/>
    </source>
</evidence>
<dbReference type="AlphaFoldDB" id="A0A9P6Y303"/>
<evidence type="ECO:0000256" key="1">
    <source>
        <dbReference type="ARBA" id="ARBA00004123"/>
    </source>
</evidence>
<comment type="caution">
    <text evidence="10">The sequence shown here is derived from an EMBL/GenBank/DDBJ whole genome shotgun (WGS) entry which is preliminary data.</text>
</comment>
<dbReference type="Pfam" id="PF10602">
    <property type="entry name" value="RPN7"/>
    <property type="match status" value="1"/>
</dbReference>